<gene>
    <name evidence="1" type="ORF">ONE63_002252</name>
</gene>
<dbReference type="AlphaFoldDB" id="A0AAV7XE79"/>
<accession>A0AAV7XE79</accession>
<evidence type="ECO:0000313" key="2">
    <source>
        <dbReference type="Proteomes" id="UP001075354"/>
    </source>
</evidence>
<comment type="caution">
    <text evidence="1">The sequence shown here is derived from an EMBL/GenBank/DDBJ whole genome shotgun (WGS) entry which is preliminary data.</text>
</comment>
<dbReference type="EMBL" id="JAPTSV010000012">
    <property type="protein sequence ID" value="KAJ1521916.1"/>
    <property type="molecule type" value="Genomic_DNA"/>
</dbReference>
<reference evidence="1" key="1">
    <citation type="submission" date="2022-12" db="EMBL/GenBank/DDBJ databases">
        <title>Chromosome-level genome assembly of the bean flower thrips Megalurothrips usitatus.</title>
        <authorList>
            <person name="Ma L."/>
            <person name="Liu Q."/>
            <person name="Li H."/>
            <person name="Cai W."/>
        </authorList>
    </citation>
    <scope>NUCLEOTIDE SEQUENCE</scope>
    <source>
        <strain evidence="1">Cailab_2022a</strain>
    </source>
</reference>
<keyword evidence="2" id="KW-1185">Reference proteome</keyword>
<dbReference type="Proteomes" id="UP001075354">
    <property type="component" value="Chromosome 12"/>
</dbReference>
<proteinExistence type="predicted"/>
<organism evidence="1 2">
    <name type="scientific">Megalurothrips usitatus</name>
    <name type="common">bean blossom thrips</name>
    <dbReference type="NCBI Taxonomy" id="439358"/>
    <lineage>
        <taxon>Eukaryota</taxon>
        <taxon>Metazoa</taxon>
        <taxon>Ecdysozoa</taxon>
        <taxon>Arthropoda</taxon>
        <taxon>Hexapoda</taxon>
        <taxon>Insecta</taxon>
        <taxon>Pterygota</taxon>
        <taxon>Neoptera</taxon>
        <taxon>Paraneoptera</taxon>
        <taxon>Thysanoptera</taxon>
        <taxon>Terebrantia</taxon>
        <taxon>Thripoidea</taxon>
        <taxon>Thripidae</taxon>
        <taxon>Megalurothrips</taxon>
    </lineage>
</organism>
<protein>
    <submittedName>
        <fullName evidence="1">Uncharacterized protein</fullName>
    </submittedName>
</protein>
<evidence type="ECO:0000313" key="1">
    <source>
        <dbReference type="EMBL" id="KAJ1521916.1"/>
    </source>
</evidence>
<name>A0AAV7XE79_9NEOP</name>
<sequence>MTFGERRLNTLLHGKPLTPDEENGDFGFLYARSLSLSVDDDAAANNSSPTASVKGRALRNRVFGQTWCSASSCPVAAALTLSNTTARHRKLGQGEAVVACLDCSFSAASVSIVDGDAVCAAASSSNMPKGVCIAVCQSVSPWEGVDCSCAAGCSASELGSESVHSYAYQVVAGTAARDLLAFLHRLMVRVHNTAEHLNMAAQLDVPGKTRQVRANVEKRFGKEKAKAVPLLTANNGLQ</sequence>